<protein>
    <submittedName>
        <fullName evidence="2">Uncharacterized protein</fullName>
    </submittedName>
</protein>
<sequence length="182" mass="18024">MSATVRPPEAVRYTTELEVPGGAGGFGVAEAGGVGGAGLEGLGLPVGGAVGGSLPAEGLVAGRGGRDGEGLGLAVSLGVAEPLLARGELAATPDELVQEVSSAVASRAVSPYRLCWAKRVRMATAPDVVPAARAGRLPGGTSGAYAPVPRVRANDRCVRTSRIRTGTSAPPWPRPAATRPGG</sequence>
<name>A0AB33K856_9ACTN</name>
<feature type="region of interest" description="Disordered" evidence="1">
    <location>
        <begin position="160"/>
        <end position="182"/>
    </location>
</feature>
<dbReference type="AlphaFoldDB" id="A0AB33K856"/>
<dbReference type="EMBL" id="AP035881">
    <property type="protein sequence ID" value="BFP48652.1"/>
    <property type="molecule type" value="Genomic_DNA"/>
</dbReference>
<proteinExistence type="predicted"/>
<evidence type="ECO:0000256" key="1">
    <source>
        <dbReference type="SAM" id="MobiDB-lite"/>
    </source>
</evidence>
<reference evidence="2" key="1">
    <citation type="submission" date="2024-07" db="EMBL/GenBank/DDBJ databases">
        <title>Complete genome sequences of cellulolytic bacteria, Kitasatospora sp. CMC57 and Streptomyces sp. CMC78, isolated from Japanese agricultural soil.</title>
        <authorList>
            <person name="Hashimoto T."/>
            <person name="Ito M."/>
            <person name="Iwamoto M."/>
            <person name="Fukahori D."/>
            <person name="Shoda T."/>
            <person name="Sakoda M."/>
            <person name="Morohoshi T."/>
            <person name="Mitsuboshi M."/>
            <person name="Nishizawa T."/>
        </authorList>
    </citation>
    <scope>NUCLEOTIDE SEQUENCE</scope>
    <source>
        <strain evidence="2">CMC57</strain>
    </source>
</reference>
<accession>A0AB33K856</accession>
<evidence type="ECO:0000313" key="2">
    <source>
        <dbReference type="EMBL" id="BFP48652.1"/>
    </source>
</evidence>
<organism evidence="2">
    <name type="scientific">Kitasatospora sp. CMC57</name>
    <dbReference type="NCBI Taxonomy" id="3231513"/>
    <lineage>
        <taxon>Bacteria</taxon>
        <taxon>Bacillati</taxon>
        <taxon>Actinomycetota</taxon>
        <taxon>Actinomycetes</taxon>
        <taxon>Kitasatosporales</taxon>
        <taxon>Streptomycetaceae</taxon>
        <taxon>Kitasatospora</taxon>
    </lineage>
</organism>
<gene>
    <name evidence="2" type="ORF">KCMC57_50200</name>
</gene>